<reference evidence="1 2" key="1">
    <citation type="submission" date="2023-03" db="EMBL/GenBank/DDBJ databases">
        <title>WGS of Gossypium arboreum.</title>
        <authorList>
            <person name="Yu D."/>
        </authorList>
    </citation>
    <scope>NUCLEOTIDE SEQUENCE [LARGE SCALE GENOMIC DNA]</scope>
    <source>
        <tissue evidence="1">Leaf</tissue>
    </source>
</reference>
<dbReference type="Proteomes" id="UP001358586">
    <property type="component" value="Chromosome 9"/>
</dbReference>
<organism evidence="1 2">
    <name type="scientific">Gossypium arboreum</name>
    <name type="common">Tree cotton</name>
    <name type="synonym">Gossypium nanking</name>
    <dbReference type="NCBI Taxonomy" id="29729"/>
    <lineage>
        <taxon>Eukaryota</taxon>
        <taxon>Viridiplantae</taxon>
        <taxon>Streptophyta</taxon>
        <taxon>Embryophyta</taxon>
        <taxon>Tracheophyta</taxon>
        <taxon>Spermatophyta</taxon>
        <taxon>Magnoliopsida</taxon>
        <taxon>eudicotyledons</taxon>
        <taxon>Gunneridae</taxon>
        <taxon>Pentapetalae</taxon>
        <taxon>rosids</taxon>
        <taxon>malvids</taxon>
        <taxon>Malvales</taxon>
        <taxon>Malvaceae</taxon>
        <taxon>Malvoideae</taxon>
        <taxon>Gossypium</taxon>
    </lineage>
</organism>
<evidence type="ECO:0000313" key="1">
    <source>
        <dbReference type="EMBL" id="KAK5803112.1"/>
    </source>
</evidence>
<protein>
    <submittedName>
        <fullName evidence="1">Uncharacterized protein</fullName>
    </submittedName>
</protein>
<keyword evidence="2" id="KW-1185">Reference proteome</keyword>
<dbReference type="EMBL" id="JARKNE010000009">
    <property type="protein sequence ID" value="KAK5803112.1"/>
    <property type="molecule type" value="Genomic_DNA"/>
</dbReference>
<proteinExistence type="predicted"/>
<sequence length="87" mass="9982">MASLIETDHTSNMIDLSGGLRYCVLRGRVNDVGYLLDECIMSYLEASGFESVALIRMFDLKYNLISMLVKLWRLETHTFHVRNAPLL</sequence>
<gene>
    <name evidence="1" type="ORF">PVK06_030753</name>
</gene>
<name>A0ABR0NP54_GOSAR</name>
<accession>A0ABR0NP54</accession>
<evidence type="ECO:0000313" key="2">
    <source>
        <dbReference type="Proteomes" id="UP001358586"/>
    </source>
</evidence>
<comment type="caution">
    <text evidence="1">The sequence shown here is derived from an EMBL/GenBank/DDBJ whole genome shotgun (WGS) entry which is preliminary data.</text>
</comment>